<dbReference type="OrthoDB" id="9803828at2"/>
<dbReference type="Gene3D" id="3.40.50.1820">
    <property type="entry name" value="alpha/beta hydrolase"/>
    <property type="match status" value="1"/>
</dbReference>
<dbReference type="PANTHER" id="PTHR48081">
    <property type="entry name" value="AB HYDROLASE SUPERFAMILY PROTEIN C4A8.06C"/>
    <property type="match status" value="1"/>
</dbReference>
<feature type="domain" description="Alpha/beta hydrolase fold-3" evidence="2">
    <location>
        <begin position="101"/>
        <end position="324"/>
    </location>
</feature>
<dbReference type="PANTHER" id="PTHR48081:SF8">
    <property type="entry name" value="ALPHA_BETA HYDROLASE FOLD-3 DOMAIN-CONTAINING PROTEIN-RELATED"/>
    <property type="match status" value="1"/>
</dbReference>
<sequence length="370" mass="39495">MTARPHLARPRPARAPRPALRTRVVTDLLERLGRRPVEDSDLDDIRAKRETVYPTRAPFTWITGPVGRGVRVETVSAPVRDGARIPLRCYLPAMPGPLPLLVFFHGGGWVQGSTAMYDPLCSRLAEQVGAVVVSVDYRMAPEHLFPTAAHDAVDVVSWLVEHGASLPVLADADLTRVGLAGDSAGGNLGAVVAQQLRDLRGPDGEPVLRHQALIYPATDLTMSSPSIDEHADGPVLTRAGITAFRALYLDGTLGVREDHRADPRHRDPLASPLAGDATGVAPALVQAGELDPLRDDATRYAEHLAEAGVPVRCTTYRRLPHGFASMPGACPGADAAHAELVGEIAHHLHASVGSQRPLAVGDAEDQEHAQ</sequence>
<evidence type="ECO:0000313" key="3">
    <source>
        <dbReference type="EMBL" id="QFQ30178.1"/>
    </source>
</evidence>
<name>A0A5P8FLJ7_9MICO</name>
<evidence type="ECO:0000313" key="4">
    <source>
        <dbReference type="Proteomes" id="UP000271708"/>
    </source>
</evidence>
<dbReference type="RefSeq" id="WP_123091763.1">
    <property type="nucleotide sequence ID" value="NZ_CP044548.2"/>
</dbReference>
<dbReference type="EMBL" id="CP044548">
    <property type="protein sequence ID" value="QFQ30178.1"/>
    <property type="molecule type" value="Genomic_DNA"/>
</dbReference>
<dbReference type="Proteomes" id="UP000271708">
    <property type="component" value="Chromosome"/>
</dbReference>
<reference evidence="3 4" key="1">
    <citation type="submission" date="2019-09" db="EMBL/GenBank/DDBJ databases">
        <title>Complete Genome Sequence of Janibacter melonis M714 with both human health impact and industrial applications.</title>
        <authorList>
            <person name="Jin M."/>
            <person name="Zhao Q.R."/>
        </authorList>
    </citation>
    <scope>NUCLEOTIDE SEQUENCE [LARGE SCALE GENOMIC DNA]</scope>
    <source>
        <strain evidence="3 4">M714</strain>
    </source>
</reference>
<protein>
    <submittedName>
        <fullName evidence="3">Alpha/beta hydrolase fold domain-containing protein</fullName>
    </submittedName>
</protein>
<evidence type="ECO:0000259" key="2">
    <source>
        <dbReference type="Pfam" id="PF07859"/>
    </source>
</evidence>
<gene>
    <name evidence="3" type="ORF">EEW87_007375</name>
</gene>
<dbReference type="Pfam" id="PF07859">
    <property type="entry name" value="Abhydrolase_3"/>
    <property type="match status" value="1"/>
</dbReference>
<dbReference type="GO" id="GO:0016787">
    <property type="term" value="F:hydrolase activity"/>
    <property type="evidence" value="ECO:0007669"/>
    <property type="project" value="UniProtKB-KW"/>
</dbReference>
<dbReference type="InterPro" id="IPR029058">
    <property type="entry name" value="AB_hydrolase_fold"/>
</dbReference>
<accession>A0A5P8FLJ7</accession>
<dbReference type="GeneID" id="59160977"/>
<dbReference type="InterPro" id="IPR013094">
    <property type="entry name" value="AB_hydrolase_3"/>
</dbReference>
<dbReference type="KEGG" id="jme:EEW87_007375"/>
<dbReference type="AlphaFoldDB" id="A0A5P8FLJ7"/>
<proteinExistence type="predicted"/>
<keyword evidence="1 3" id="KW-0378">Hydrolase</keyword>
<dbReference type="InterPro" id="IPR050300">
    <property type="entry name" value="GDXG_lipolytic_enzyme"/>
</dbReference>
<organism evidence="3 4">
    <name type="scientific">Janibacter melonis</name>
    <dbReference type="NCBI Taxonomy" id="262209"/>
    <lineage>
        <taxon>Bacteria</taxon>
        <taxon>Bacillati</taxon>
        <taxon>Actinomycetota</taxon>
        <taxon>Actinomycetes</taxon>
        <taxon>Micrococcales</taxon>
        <taxon>Intrasporangiaceae</taxon>
        <taxon>Janibacter</taxon>
    </lineage>
</organism>
<dbReference type="SUPFAM" id="SSF53474">
    <property type="entry name" value="alpha/beta-Hydrolases"/>
    <property type="match status" value="1"/>
</dbReference>
<evidence type="ECO:0000256" key="1">
    <source>
        <dbReference type="ARBA" id="ARBA00022801"/>
    </source>
</evidence>